<keyword evidence="2 6" id="KW-0227">DNA damage</keyword>
<dbReference type="GO" id="GO:0048476">
    <property type="term" value="C:Holliday junction resolvase complex"/>
    <property type="evidence" value="ECO:0007669"/>
    <property type="project" value="UniProtKB-UniRule"/>
</dbReference>
<dbReference type="GO" id="GO:0006281">
    <property type="term" value="P:DNA repair"/>
    <property type="evidence" value="ECO:0007669"/>
    <property type="project" value="UniProtKB-UniRule"/>
</dbReference>
<dbReference type="Pfam" id="PF14520">
    <property type="entry name" value="HHH_5"/>
    <property type="match status" value="1"/>
</dbReference>
<dbReference type="InterPro" id="IPR003583">
    <property type="entry name" value="Hlx-hairpin-Hlx_DNA-bd_motif"/>
</dbReference>
<dbReference type="GO" id="GO:0009378">
    <property type="term" value="F:four-way junction helicase activity"/>
    <property type="evidence" value="ECO:0007669"/>
    <property type="project" value="InterPro"/>
</dbReference>
<evidence type="ECO:0000256" key="4">
    <source>
        <dbReference type="ARBA" id="ARBA00023172"/>
    </source>
</evidence>
<comment type="subcellular location">
    <subcellularLocation>
        <location evidence="6">Cytoplasm</location>
    </subcellularLocation>
</comment>
<keyword evidence="9" id="KW-1185">Reference proteome</keyword>
<dbReference type="EMBL" id="CP002351">
    <property type="protein sequence ID" value="AEH52004.1"/>
    <property type="molecule type" value="Genomic_DNA"/>
</dbReference>
<evidence type="ECO:0000256" key="2">
    <source>
        <dbReference type="ARBA" id="ARBA00022763"/>
    </source>
</evidence>
<feature type="domain" description="Helix-hairpin-helix DNA-binding motif class 1" evidence="7">
    <location>
        <begin position="72"/>
        <end position="91"/>
    </location>
</feature>
<dbReference type="eggNOG" id="COG0632">
    <property type="taxonomic scope" value="Bacteria"/>
</dbReference>
<dbReference type="GO" id="GO:0000400">
    <property type="term" value="F:four-way junction DNA binding"/>
    <property type="evidence" value="ECO:0007669"/>
    <property type="project" value="UniProtKB-UniRule"/>
</dbReference>
<dbReference type="Gene3D" id="1.10.150.20">
    <property type="entry name" value="5' to 3' exonuclease, C-terminal subdomain"/>
    <property type="match status" value="1"/>
</dbReference>
<reference evidence="8 9" key="1">
    <citation type="submission" date="2010-11" db="EMBL/GenBank/DDBJ databases">
        <title>The complete genome of Thermotoga thermarum DSM 5069.</title>
        <authorList>
            <consortium name="US DOE Joint Genome Institute (JGI-PGF)"/>
            <person name="Lucas S."/>
            <person name="Copeland A."/>
            <person name="Lapidus A."/>
            <person name="Bruce D."/>
            <person name="Goodwin L."/>
            <person name="Pitluck S."/>
            <person name="Kyrpides N."/>
            <person name="Mavromatis K."/>
            <person name="Ivanova N."/>
            <person name="Zeytun A."/>
            <person name="Brettin T."/>
            <person name="Detter J.C."/>
            <person name="Tapia R."/>
            <person name="Han C."/>
            <person name="Land M."/>
            <person name="Hauser L."/>
            <person name="Markowitz V."/>
            <person name="Cheng J.-F."/>
            <person name="Hugenholtz P."/>
            <person name="Woyke T."/>
            <person name="Wu D."/>
            <person name="Spring S."/>
            <person name="Schroeder M."/>
            <person name="Brambilla E."/>
            <person name="Klenk H.-P."/>
            <person name="Eisen J.A."/>
        </authorList>
    </citation>
    <scope>NUCLEOTIDE SEQUENCE [LARGE SCALE GENOMIC DNA]</scope>
    <source>
        <strain evidence="8 9">DSM 5069</strain>
    </source>
</reference>
<dbReference type="InterPro" id="IPR036267">
    <property type="entry name" value="RuvA_C_sf"/>
</dbReference>
<evidence type="ECO:0000256" key="6">
    <source>
        <dbReference type="HAMAP-Rule" id="MF_00031"/>
    </source>
</evidence>
<dbReference type="KEGG" id="tta:Theth_1964"/>
<dbReference type="GO" id="GO:0006310">
    <property type="term" value="P:DNA recombination"/>
    <property type="evidence" value="ECO:0007669"/>
    <property type="project" value="UniProtKB-UniRule"/>
</dbReference>
<proteinExistence type="inferred from homology"/>
<dbReference type="InterPro" id="IPR010994">
    <property type="entry name" value="RuvA_2-like"/>
</dbReference>
<comment type="domain">
    <text evidence="6">Has three domains with a flexible linker between the domains II and III and assumes an 'L' shape. Domain III is highly mobile and contacts RuvB.</text>
</comment>
<dbReference type="AlphaFoldDB" id="F7YWM1"/>
<keyword evidence="8" id="KW-0347">Helicase</keyword>
<dbReference type="InterPro" id="IPR013849">
    <property type="entry name" value="DNA_helicase_Holl-junc_RuvA_I"/>
</dbReference>
<keyword evidence="3 6" id="KW-0238">DNA-binding</keyword>
<dbReference type="GO" id="GO:0009379">
    <property type="term" value="C:Holliday junction helicase complex"/>
    <property type="evidence" value="ECO:0007669"/>
    <property type="project" value="InterPro"/>
</dbReference>
<comment type="function">
    <text evidence="6">The RuvA-RuvB-RuvC complex processes Holliday junction (HJ) DNA during genetic recombination and DNA repair, while the RuvA-RuvB complex plays an important role in the rescue of blocked DNA replication forks via replication fork reversal (RFR). RuvA specifically binds to HJ cruciform DNA, conferring on it an open structure. The RuvB hexamer acts as an ATP-dependent pump, pulling dsDNA into and through the RuvAB complex. HJ branch migration allows RuvC to scan DNA until it finds its consensus sequence, where it cleaves and resolves the cruciform DNA.</text>
</comment>
<dbReference type="InterPro" id="IPR011114">
    <property type="entry name" value="RuvA_C"/>
</dbReference>
<keyword evidence="4 6" id="KW-0233">DNA recombination</keyword>
<evidence type="ECO:0000259" key="7">
    <source>
        <dbReference type="SMART" id="SM00278"/>
    </source>
</evidence>
<organism evidence="8 9">
    <name type="scientific">Pseudothermotoga thermarum DSM 5069</name>
    <dbReference type="NCBI Taxonomy" id="688269"/>
    <lineage>
        <taxon>Bacteria</taxon>
        <taxon>Thermotogati</taxon>
        <taxon>Thermotogota</taxon>
        <taxon>Thermotogae</taxon>
        <taxon>Thermotogales</taxon>
        <taxon>Thermotogaceae</taxon>
        <taxon>Pseudothermotoga</taxon>
    </lineage>
</organism>
<feature type="region of interest" description="Domain III" evidence="6">
    <location>
        <begin position="141"/>
        <end position="190"/>
    </location>
</feature>
<dbReference type="RefSeq" id="WP_013933211.1">
    <property type="nucleotide sequence ID" value="NC_015707.1"/>
</dbReference>
<keyword evidence="8" id="KW-0547">Nucleotide-binding</keyword>
<accession>F7YWM1</accession>
<dbReference type="SUPFAM" id="SSF50249">
    <property type="entry name" value="Nucleic acid-binding proteins"/>
    <property type="match status" value="1"/>
</dbReference>
<comment type="caution">
    <text evidence="6">Lacks conserved residue(s) required for the propagation of feature annotation.</text>
</comment>
<dbReference type="GO" id="GO:0005737">
    <property type="term" value="C:cytoplasm"/>
    <property type="evidence" value="ECO:0007669"/>
    <property type="project" value="UniProtKB-SubCell"/>
</dbReference>
<dbReference type="Proteomes" id="UP000006804">
    <property type="component" value="Chromosome"/>
</dbReference>
<comment type="similarity">
    <text evidence="6">Belongs to the RuvA family.</text>
</comment>
<dbReference type="Pfam" id="PF07499">
    <property type="entry name" value="RuvA_C"/>
    <property type="match status" value="1"/>
</dbReference>
<dbReference type="CDD" id="cd14332">
    <property type="entry name" value="UBA_RuvA_C"/>
    <property type="match status" value="1"/>
</dbReference>
<dbReference type="Gene3D" id="2.40.50.140">
    <property type="entry name" value="Nucleic acid-binding proteins"/>
    <property type="match status" value="1"/>
</dbReference>
<dbReference type="Gene3D" id="1.10.8.10">
    <property type="entry name" value="DNA helicase RuvA subunit, C-terminal domain"/>
    <property type="match status" value="1"/>
</dbReference>
<name>F7YWM1_9THEM</name>
<dbReference type="NCBIfam" id="TIGR00084">
    <property type="entry name" value="ruvA"/>
    <property type="match status" value="1"/>
</dbReference>
<dbReference type="HOGENOM" id="CLU_087936_0_0_0"/>
<evidence type="ECO:0000256" key="5">
    <source>
        <dbReference type="ARBA" id="ARBA00023204"/>
    </source>
</evidence>
<feature type="domain" description="Helix-hairpin-helix DNA-binding motif class 1" evidence="7">
    <location>
        <begin position="107"/>
        <end position="126"/>
    </location>
</feature>
<keyword evidence="8" id="KW-0067">ATP-binding</keyword>
<evidence type="ECO:0000313" key="9">
    <source>
        <dbReference type="Proteomes" id="UP000006804"/>
    </source>
</evidence>
<gene>
    <name evidence="6" type="primary">ruvA</name>
    <name evidence="8" type="ORF">Theth_1964</name>
</gene>
<evidence type="ECO:0000313" key="8">
    <source>
        <dbReference type="EMBL" id="AEH52004.1"/>
    </source>
</evidence>
<dbReference type="SUPFAM" id="SSF46929">
    <property type="entry name" value="DNA helicase RuvA subunit, C-terminal domain"/>
    <property type="match status" value="1"/>
</dbReference>
<dbReference type="GO" id="GO:0005524">
    <property type="term" value="F:ATP binding"/>
    <property type="evidence" value="ECO:0007669"/>
    <property type="project" value="InterPro"/>
</dbReference>
<evidence type="ECO:0000256" key="1">
    <source>
        <dbReference type="ARBA" id="ARBA00022490"/>
    </source>
</evidence>
<comment type="subunit">
    <text evidence="6">Homotetramer. Forms an RuvA(8)-RuvB(12)-Holliday junction (HJ) complex. HJ DNA is sandwiched between 2 RuvA tetramers; dsDNA enters through RuvA and exits via RuvB. An RuvB hexamer assembles on each DNA strand where it exits the tetramer. Each RuvB hexamer is contacted by two RuvA subunits (via domain III) on 2 adjacent RuvB subunits; this complex drives branch migration. In the full resolvosome a probable DNA-RuvA(4)-RuvB(12)-RuvC(2) complex forms which resolves the HJ.</text>
</comment>
<dbReference type="InterPro" id="IPR000085">
    <property type="entry name" value="RuvA"/>
</dbReference>
<dbReference type="InterPro" id="IPR012340">
    <property type="entry name" value="NA-bd_OB-fold"/>
</dbReference>
<dbReference type="SMART" id="SM00278">
    <property type="entry name" value="HhH1"/>
    <property type="match status" value="2"/>
</dbReference>
<dbReference type="Pfam" id="PF01330">
    <property type="entry name" value="RuvA_N"/>
    <property type="match status" value="1"/>
</dbReference>
<keyword evidence="1 6" id="KW-0963">Cytoplasm</keyword>
<keyword evidence="5 6" id="KW-0234">DNA repair</keyword>
<dbReference type="SUPFAM" id="SSF47781">
    <property type="entry name" value="RuvA domain 2-like"/>
    <property type="match status" value="1"/>
</dbReference>
<sequence>MIYSVSGTVVEKFDQNLLLKVGNFVLQVFCDFETFEKVSVGQLVQLYTYLQLNQDEVNLYGFLDLQKLKVFRKIMKVSKMGPKTALKILSVVQPREFVWLVKKGEINKLSALPGIGKKTAERLVAELKDEDFEIEADFSPEIFDAVEALVALGFSREEARQAVLSVFNKDMDVEQLIKESLKILSRKDNR</sequence>
<protein>
    <recommendedName>
        <fullName evidence="6">Holliday junction branch migration complex subunit RuvA</fullName>
    </recommendedName>
</protein>
<dbReference type="PATRIC" id="fig|688269.3.peg.2025"/>
<dbReference type="HAMAP" id="MF_00031">
    <property type="entry name" value="DNA_HJ_migration_RuvA"/>
    <property type="match status" value="1"/>
</dbReference>
<keyword evidence="8" id="KW-0378">Hydrolase</keyword>
<evidence type="ECO:0000256" key="3">
    <source>
        <dbReference type="ARBA" id="ARBA00023125"/>
    </source>
</evidence>
<dbReference type="STRING" id="688269.Theth_1964"/>